<dbReference type="AlphaFoldDB" id="A0A9P6EEY0"/>
<dbReference type="OrthoDB" id="3360976at2759"/>
<protein>
    <recommendedName>
        <fullName evidence="1">DUF6593 domain-containing protein</fullName>
    </recommendedName>
</protein>
<evidence type="ECO:0000313" key="2">
    <source>
        <dbReference type="EMBL" id="KAF9528281.1"/>
    </source>
</evidence>
<keyword evidence="3" id="KW-1185">Reference proteome</keyword>
<accession>A0A9P6EEY0</accession>
<gene>
    <name evidence="2" type="ORF">CPB83DRAFT_767046</name>
</gene>
<proteinExistence type="predicted"/>
<evidence type="ECO:0000313" key="3">
    <source>
        <dbReference type="Proteomes" id="UP000807306"/>
    </source>
</evidence>
<evidence type="ECO:0000259" key="1">
    <source>
        <dbReference type="Pfam" id="PF20236"/>
    </source>
</evidence>
<name>A0A9P6EEY0_9AGAR</name>
<feature type="domain" description="DUF6593" evidence="1">
    <location>
        <begin position="9"/>
        <end position="173"/>
    </location>
</feature>
<comment type="caution">
    <text evidence="2">The sequence shown here is derived from an EMBL/GenBank/DDBJ whole genome shotgun (WGS) entry which is preliminary data.</text>
</comment>
<dbReference type="Pfam" id="PF20236">
    <property type="entry name" value="DUF6593"/>
    <property type="match status" value="1"/>
</dbReference>
<dbReference type="EMBL" id="MU157854">
    <property type="protein sequence ID" value="KAF9528281.1"/>
    <property type="molecule type" value="Genomic_DNA"/>
</dbReference>
<sequence length="186" mass="21292">MHLYLSSHNPWKTNYCNEDGQIIYKAERGGPTFGARRIMISKIAPSKFNPQATSIDEFALRDEFEHLGEVEYHLIKNSRIKYGGQDQSISKFFRKSGWAFFGRNRIFTGPDGIEYCWKLTSRVSKTPVAVFHRKRVGFIRGARPGSLEIMSEGENMIDIILVTFLYIEKLRKDKERASRSHGGGGP</sequence>
<reference evidence="2" key="1">
    <citation type="submission" date="2020-11" db="EMBL/GenBank/DDBJ databases">
        <authorList>
            <consortium name="DOE Joint Genome Institute"/>
            <person name="Ahrendt S."/>
            <person name="Riley R."/>
            <person name="Andreopoulos W."/>
            <person name="Labutti K."/>
            <person name="Pangilinan J."/>
            <person name="Ruiz-Duenas F.J."/>
            <person name="Barrasa J.M."/>
            <person name="Sanchez-Garcia M."/>
            <person name="Camarero S."/>
            <person name="Miyauchi S."/>
            <person name="Serrano A."/>
            <person name="Linde D."/>
            <person name="Babiker R."/>
            <person name="Drula E."/>
            <person name="Ayuso-Fernandez I."/>
            <person name="Pacheco R."/>
            <person name="Padilla G."/>
            <person name="Ferreira P."/>
            <person name="Barriuso J."/>
            <person name="Kellner H."/>
            <person name="Castanera R."/>
            <person name="Alfaro M."/>
            <person name="Ramirez L."/>
            <person name="Pisabarro A.G."/>
            <person name="Kuo A."/>
            <person name="Tritt A."/>
            <person name="Lipzen A."/>
            <person name="He G."/>
            <person name="Yan M."/>
            <person name="Ng V."/>
            <person name="Cullen D."/>
            <person name="Martin F."/>
            <person name="Rosso M.-N."/>
            <person name="Henrissat B."/>
            <person name="Hibbett D."/>
            <person name="Martinez A.T."/>
            <person name="Grigoriev I.V."/>
        </authorList>
    </citation>
    <scope>NUCLEOTIDE SEQUENCE</scope>
    <source>
        <strain evidence="2">CBS 506.95</strain>
    </source>
</reference>
<dbReference type="Proteomes" id="UP000807306">
    <property type="component" value="Unassembled WGS sequence"/>
</dbReference>
<organism evidence="2 3">
    <name type="scientific">Crepidotus variabilis</name>
    <dbReference type="NCBI Taxonomy" id="179855"/>
    <lineage>
        <taxon>Eukaryota</taxon>
        <taxon>Fungi</taxon>
        <taxon>Dikarya</taxon>
        <taxon>Basidiomycota</taxon>
        <taxon>Agaricomycotina</taxon>
        <taxon>Agaricomycetes</taxon>
        <taxon>Agaricomycetidae</taxon>
        <taxon>Agaricales</taxon>
        <taxon>Agaricineae</taxon>
        <taxon>Crepidotaceae</taxon>
        <taxon>Crepidotus</taxon>
    </lineage>
</organism>
<dbReference type="InterPro" id="IPR046528">
    <property type="entry name" value="DUF6593"/>
</dbReference>